<sequence length="797" mass="87451">MAPQRCNEEASSAAPAEGRGIRRRVEDLEGATPCGGDARESTDLLRRRWAMGSISSPDVIKFAKAAASQGAQNIGAYAGTSNLQSKLAFRAVCRAIGTPARAPQISWAELKNTNGDVIFHPFVDPIDTLEAWYRKGPLVFNQRITGEDGETAQFWHALRDHPTYKCNAPRISSIIVPLGLHGDAAPTSKADGLFTLQFNRLLGHGDTIATRDIVTVFKKSDLDLDMFEQMVDRIAWSFNALFKGVMPALQHNGVPHPEAGRTLCYGRNFATIQMRGDWEYYSDFLHLNRWNSAECCYLCGATLAGGDMRLSNFFKIISFRFEGIMVDILHCLDLGVSSHLIANVLVEIMVRGQWGPNRESHMQGLVADIKQWYRSHKLAHKLQGELVFARLRTQADWPKLKATAAATRCLVPYAADLAKRYNSGSEHDRLRLAACELLARFYDLAYENDMFPPQPVKDEMAQLARAFMNVYGRLSVGAIANGIRAWKMTPKFHMFVHMSEHQNVINPRFYWTYSDEDLQRIMKEIAKSLHPSSASDGTECAEPDPVDGPVAPQSSERTLSVVSTFNASHARSKKSKEMLRKRHASEVIRVAEFTKALTARHGSLQKAFRELAMSDRDFTCTGYLPIPDLRDALRNMGFEFDLRLLAKIFGKAGLDDPLELHEFEWTLAAYVSESMERKASCYFQPAASSADTDSNATPRIPRASSASSDDLVPRLSLEDPGGSTLDRASEPEARAPRAPSSAGSEADAAAQKLPGAASPPPGAAGAPAAEGPGHRRASASLGASPGAAAGAAAARRR</sequence>
<keyword evidence="3" id="KW-1185">Reference proteome</keyword>
<accession>A0ABN9VVJ5</accession>
<dbReference type="Proteomes" id="UP001189429">
    <property type="component" value="Unassembled WGS sequence"/>
</dbReference>
<reference evidence="2" key="1">
    <citation type="submission" date="2023-10" db="EMBL/GenBank/DDBJ databases">
        <authorList>
            <person name="Chen Y."/>
            <person name="Shah S."/>
            <person name="Dougan E. K."/>
            <person name="Thang M."/>
            <person name="Chan C."/>
        </authorList>
    </citation>
    <scope>NUCLEOTIDE SEQUENCE [LARGE SCALE GENOMIC DNA]</scope>
</reference>
<dbReference type="EMBL" id="CAUYUJ010017758">
    <property type="protein sequence ID" value="CAK0877613.1"/>
    <property type="molecule type" value="Genomic_DNA"/>
</dbReference>
<comment type="caution">
    <text evidence="2">The sequence shown here is derived from an EMBL/GenBank/DDBJ whole genome shotgun (WGS) entry which is preliminary data.</text>
</comment>
<feature type="compositionally biased region" description="Low complexity" evidence="1">
    <location>
        <begin position="736"/>
        <end position="746"/>
    </location>
</feature>
<feature type="non-terminal residue" evidence="2">
    <location>
        <position position="797"/>
    </location>
</feature>
<evidence type="ECO:0000313" key="2">
    <source>
        <dbReference type="EMBL" id="CAK0877613.1"/>
    </source>
</evidence>
<organism evidence="2 3">
    <name type="scientific">Prorocentrum cordatum</name>
    <dbReference type="NCBI Taxonomy" id="2364126"/>
    <lineage>
        <taxon>Eukaryota</taxon>
        <taxon>Sar</taxon>
        <taxon>Alveolata</taxon>
        <taxon>Dinophyceae</taxon>
        <taxon>Prorocentrales</taxon>
        <taxon>Prorocentraceae</taxon>
        <taxon>Prorocentrum</taxon>
    </lineage>
</organism>
<feature type="compositionally biased region" description="Low complexity" evidence="1">
    <location>
        <begin position="778"/>
        <end position="797"/>
    </location>
</feature>
<feature type="region of interest" description="Disordered" evidence="1">
    <location>
        <begin position="532"/>
        <end position="556"/>
    </location>
</feature>
<evidence type="ECO:0000313" key="3">
    <source>
        <dbReference type="Proteomes" id="UP001189429"/>
    </source>
</evidence>
<protein>
    <submittedName>
        <fullName evidence="2">Uncharacterized protein</fullName>
    </submittedName>
</protein>
<evidence type="ECO:0000256" key="1">
    <source>
        <dbReference type="SAM" id="MobiDB-lite"/>
    </source>
</evidence>
<gene>
    <name evidence="2" type="ORF">PCOR1329_LOCUS61629</name>
</gene>
<feature type="compositionally biased region" description="Low complexity" evidence="1">
    <location>
        <begin position="686"/>
        <end position="697"/>
    </location>
</feature>
<proteinExistence type="predicted"/>
<feature type="region of interest" description="Disordered" evidence="1">
    <location>
        <begin position="686"/>
        <end position="797"/>
    </location>
</feature>
<name>A0ABN9VVJ5_9DINO</name>